<feature type="chain" id="PRO_5013141565" evidence="1">
    <location>
        <begin position="21"/>
        <end position="190"/>
    </location>
</feature>
<evidence type="ECO:0000256" key="1">
    <source>
        <dbReference type="SAM" id="SignalP"/>
    </source>
</evidence>
<name>A0A1Y2DHI7_9PEZI</name>
<proteinExistence type="predicted"/>
<keyword evidence="1" id="KW-0732">Signal</keyword>
<feature type="non-terminal residue" evidence="2">
    <location>
        <position position="1"/>
    </location>
</feature>
<gene>
    <name evidence="2" type="ORF">BCR38DRAFT_446367</name>
</gene>
<comment type="caution">
    <text evidence="2">The sequence shown here is derived from an EMBL/GenBank/DDBJ whole genome shotgun (WGS) entry which is preliminary data.</text>
</comment>
<dbReference type="RefSeq" id="XP_040711524.1">
    <property type="nucleotide sequence ID" value="XM_040861086.1"/>
</dbReference>
<reference evidence="2 3" key="1">
    <citation type="submission" date="2016-07" db="EMBL/GenBank/DDBJ databases">
        <title>Pervasive Adenine N6-methylation of Active Genes in Fungi.</title>
        <authorList>
            <consortium name="DOE Joint Genome Institute"/>
            <person name="Mondo S.J."/>
            <person name="Dannebaum R.O."/>
            <person name="Kuo R.C."/>
            <person name="Labutti K."/>
            <person name="Haridas S."/>
            <person name="Kuo A."/>
            <person name="Salamov A."/>
            <person name="Ahrendt S.R."/>
            <person name="Lipzen A."/>
            <person name="Sullivan W."/>
            <person name="Andreopoulos W.B."/>
            <person name="Clum A."/>
            <person name="Lindquist E."/>
            <person name="Daum C."/>
            <person name="Ramamoorthy G.K."/>
            <person name="Gryganskyi A."/>
            <person name="Culley D."/>
            <person name="Magnuson J.K."/>
            <person name="James T.Y."/>
            <person name="O'Malley M.A."/>
            <person name="Stajich J.E."/>
            <person name="Spatafora J.W."/>
            <person name="Visel A."/>
            <person name="Grigoriev I.V."/>
        </authorList>
    </citation>
    <scope>NUCLEOTIDE SEQUENCE [LARGE SCALE GENOMIC DNA]</scope>
    <source>
        <strain evidence="2 3">CBS 129021</strain>
    </source>
</reference>
<feature type="signal peptide" evidence="1">
    <location>
        <begin position="1"/>
        <end position="20"/>
    </location>
</feature>
<accession>A0A1Y2DHI7</accession>
<dbReference type="Proteomes" id="UP000193689">
    <property type="component" value="Unassembled WGS sequence"/>
</dbReference>
<dbReference type="EMBL" id="MCFJ01000015">
    <property type="protein sequence ID" value="ORY58712.1"/>
    <property type="molecule type" value="Genomic_DNA"/>
</dbReference>
<sequence>INHVVTHRPFFLFPATLVAAFEFTSPDSNQKLNVSAPIRVTWTSDSSAYDQLDLWFMGVTATGTSFGYDLKSNISTSVGMYNWDPYNVTQAWESTDLVLVGGKEFQFQARLHDRNTTRGAMVQSDYYAVVGYDNISNLGASNQVSAWGVLALAGVVVIGLDCKGFGDIRLHVWTPSLHRKCVSSELPPTN</sequence>
<dbReference type="InParanoid" id="A0A1Y2DHI7"/>
<dbReference type="GeneID" id="63777298"/>
<dbReference type="OrthoDB" id="5217917at2759"/>
<evidence type="ECO:0000313" key="3">
    <source>
        <dbReference type="Proteomes" id="UP000193689"/>
    </source>
</evidence>
<evidence type="ECO:0000313" key="2">
    <source>
        <dbReference type="EMBL" id="ORY58712.1"/>
    </source>
</evidence>
<protein>
    <submittedName>
        <fullName evidence="2">Uncharacterized protein</fullName>
    </submittedName>
</protein>
<dbReference type="AlphaFoldDB" id="A0A1Y2DHI7"/>
<keyword evidence="3" id="KW-1185">Reference proteome</keyword>
<organism evidence="2 3">
    <name type="scientific">Pseudomassariella vexata</name>
    <dbReference type="NCBI Taxonomy" id="1141098"/>
    <lineage>
        <taxon>Eukaryota</taxon>
        <taxon>Fungi</taxon>
        <taxon>Dikarya</taxon>
        <taxon>Ascomycota</taxon>
        <taxon>Pezizomycotina</taxon>
        <taxon>Sordariomycetes</taxon>
        <taxon>Xylariomycetidae</taxon>
        <taxon>Amphisphaeriales</taxon>
        <taxon>Pseudomassariaceae</taxon>
        <taxon>Pseudomassariella</taxon>
    </lineage>
</organism>